<dbReference type="Proteomes" id="UP000828390">
    <property type="component" value="Unassembled WGS sequence"/>
</dbReference>
<protein>
    <submittedName>
        <fullName evidence="1">Uncharacterized protein</fullName>
    </submittedName>
</protein>
<organism evidence="1 2">
    <name type="scientific">Dreissena polymorpha</name>
    <name type="common">Zebra mussel</name>
    <name type="synonym">Mytilus polymorpha</name>
    <dbReference type="NCBI Taxonomy" id="45954"/>
    <lineage>
        <taxon>Eukaryota</taxon>
        <taxon>Metazoa</taxon>
        <taxon>Spiralia</taxon>
        <taxon>Lophotrochozoa</taxon>
        <taxon>Mollusca</taxon>
        <taxon>Bivalvia</taxon>
        <taxon>Autobranchia</taxon>
        <taxon>Heteroconchia</taxon>
        <taxon>Euheterodonta</taxon>
        <taxon>Imparidentia</taxon>
        <taxon>Neoheterodontei</taxon>
        <taxon>Myida</taxon>
        <taxon>Dreissenoidea</taxon>
        <taxon>Dreissenidae</taxon>
        <taxon>Dreissena</taxon>
    </lineage>
</organism>
<name>A0A9D4RZM1_DREPO</name>
<comment type="caution">
    <text evidence="1">The sequence shown here is derived from an EMBL/GenBank/DDBJ whole genome shotgun (WGS) entry which is preliminary data.</text>
</comment>
<dbReference type="EMBL" id="JAIWYP010000001">
    <property type="protein sequence ID" value="KAH3884863.1"/>
    <property type="molecule type" value="Genomic_DNA"/>
</dbReference>
<dbReference type="AlphaFoldDB" id="A0A9D4RZM1"/>
<evidence type="ECO:0000313" key="1">
    <source>
        <dbReference type="EMBL" id="KAH3884863.1"/>
    </source>
</evidence>
<reference evidence="1" key="1">
    <citation type="journal article" date="2019" name="bioRxiv">
        <title>The Genome of the Zebra Mussel, Dreissena polymorpha: A Resource for Invasive Species Research.</title>
        <authorList>
            <person name="McCartney M.A."/>
            <person name="Auch B."/>
            <person name="Kono T."/>
            <person name="Mallez S."/>
            <person name="Zhang Y."/>
            <person name="Obille A."/>
            <person name="Becker A."/>
            <person name="Abrahante J.E."/>
            <person name="Garbe J."/>
            <person name="Badalamenti J.P."/>
            <person name="Herman A."/>
            <person name="Mangelson H."/>
            <person name="Liachko I."/>
            <person name="Sullivan S."/>
            <person name="Sone E.D."/>
            <person name="Koren S."/>
            <person name="Silverstein K.A.T."/>
            <person name="Beckman K.B."/>
            <person name="Gohl D.M."/>
        </authorList>
    </citation>
    <scope>NUCLEOTIDE SEQUENCE</scope>
    <source>
        <strain evidence="1">Duluth1</strain>
        <tissue evidence="1">Whole animal</tissue>
    </source>
</reference>
<proteinExistence type="predicted"/>
<sequence>MQRLNHFQLLDKQDPLSAVINVVILRISTQQIAPYRKVVGVLCHLRAESPDLKFQNIDRERIVRRSVTRNASKSVVVFIP</sequence>
<evidence type="ECO:0000313" key="2">
    <source>
        <dbReference type="Proteomes" id="UP000828390"/>
    </source>
</evidence>
<gene>
    <name evidence="1" type="ORF">DPMN_008849</name>
</gene>
<keyword evidence="2" id="KW-1185">Reference proteome</keyword>
<reference evidence="1" key="2">
    <citation type="submission" date="2020-11" db="EMBL/GenBank/DDBJ databases">
        <authorList>
            <person name="McCartney M.A."/>
            <person name="Auch B."/>
            <person name="Kono T."/>
            <person name="Mallez S."/>
            <person name="Becker A."/>
            <person name="Gohl D.M."/>
            <person name="Silverstein K.A.T."/>
            <person name="Koren S."/>
            <person name="Bechman K.B."/>
            <person name="Herman A."/>
            <person name="Abrahante J.E."/>
            <person name="Garbe J."/>
        </authorList>
    </citation>
    <scope>NUCLEOTIDE SEQUENCE</scope>
    <source>
        <strain evidence="1">Duluth1</strain>
        <tissue evidence="1">Whole animal</tissue>
    </source>
</reference>
<accession>A0A9D4RZM1</accession>